<keyword evidence="3" id="KW-0678">Repressor</keyword>
<feature type="region of interest" description="Disordered" evidence="7">
    <location>
        <begin position="1"/>
        <end position="20"/>
    </location>
</feature>
<dbReference type="AlphaFoldDB" id="A0A150MCG8"/>
<keyword evidence="6" id="KW-0804">Transcription</keyword>
<sequence>MKIDPFGPTGIHPYKQPYPRALSANHKKTKDRLEISSEAIKLQQHSSVIADRKKKVSEIRSQIESGTYKIDEKELAKAIFRYYFGDR</sequence>
<dbReference type="InterPro" id="IPR031316">
    <property type="entry name" value="FlgM_C"/>
</dbReference>
<dbReference type="Proteomes" id="UP000075683">
    <property type="component" value="Unassembled WGS sequence"/>
</dbReference>
<keyword evidence="4" id="KW-1005">Bacterial flagellum biogenesis</keyword>
<comment type="similarity">
    <text evidence="1">Belongs to the FlgM family.</text>
</comment>
<dbReference type="NCBIfam" id="TIGR03824">
    <property type="entry name" value="FlgM_jcvi"/>
    <property type="match status" value="1"/>
</dbReference>
<comment type="caution">
    <text evidence="9">The sequence shown here is derived from an EMBL/GenBank/DDBJ whole genome shotgun (WGS) entry which is preliminary data.</text>
</comment>
<evidence type="ECO:0000313" key="9">
    <source>
        <dbReference type="EMBL" id="KYD22156.1"/>
    </source>
</evidence>
<accession>A0A150MCG8</accession>
<evidence type="ECO:0000256" key="3">
    <source>
        <dbReference type="ARBA" id="ARBA00022491"/>
    </source>
</evidence>
<dbReference type="GO" id="GO:0045892">
    <property type="term" value="P:negative regulation of DNA-templated transcription"/>
    <property type="evidence" value="ECO:0007669"/>
    <property type="project" value="InterPro"/>
</dbReference>
<keyword evidence="10" id="KW-0966">Cell projection</keyword>
<evidence type="ECO:0000313" key="10">
    <source>
        <dbReference type="EMBL" id="REJ27576.1"/>
    </source>
</evidence>
<dbReference type="Gene3D" id="6.10.140.30">
    <property type="entry name" value="Anti-sigma-28 factor FlgM"/>
    <property type="match status" value="1"/>
</dbReference>
<evidence type="ECO:0000256" key="7">
    <source>
        <dbReference type="SAM" id="MobiDB-lite"/>
    </source>
</evidence>
<dbReference type="Proteomes" id="UP000257014">
    <property type="component" value="Unassembled WGS sequence"/>
</dbReference>
<evidence type="ECO:0000313" key="11">
    <source>
        <dbReference type="Proteomes" id="UP000075683"/>
    </source>
</evidence>
<dbReference type="GO" id="GO:0044781">
    <property type="term" value="P:bacterial-type flagellum organization"/>
    <property type="evidence" value="ECO:0007669"/>
    <property type="project" value="UniProtKB-KW"/>
</dbReference>
<evidence type="ECO:0000313" key="12">
    <source>
        <dbReference type="Proteomes" id="UP000257014"/>
    </source>
</evidence>
<evidence type="ECO:0000256" key="5">
    <source>
        <dbReference type="ARBA" id="ARBA00023015"/>
    </source>
</evidence>
<dbReference type="STRING" id="301148.B4135_1501"/>
<keyword evidence="5" id="KW-0805">Transcription regulation</keyword>
<dbReference type="EMBL" id="LQYT01000013">
    <property type="protein sequence ID" value="KYD22156.1"/>
    <property type="molecule type" value="Genomic_DNA"/>
</dbReference>
<dbReference type="InterPro" id="IPR035890">
    <property type="entry name" value="Anti-sigma-28_factor_FlgM_sf"/>
</dbReference>
<reference evidence="9 11" key="1">
    <citation type="submission" date="2016-01" db="EMBL/GenBank/DDBJ databases">
        <title>Draft Genome Sequences of Seven Thermophilic Sporeformers Isolated from Foods.</title>
        <authorList>
            <person name="Berendsen E.M."/>
            <person name="Wells-Bennik M.H."/>
            <person name="Krawcyk A.O."/>
            <person name="De Jong A."/>
            <person name="Holsappel S."/>
            <person name="Eijlander R.T."/>
            <person name="Kuipers O.P."/>
        </authorList>
    </citation>
    <scope>NUCLEOTIDE SEQUENCE [LARGE SCALE GENOMIC DNA]</scope>
    <source>
        <strain evidence="9 11">B4135</strain>
    </source>
</reference>
<evidence type="ECO:0000256" key="1">
    <source>
        <dbReference type="ARBA" id="ARBA00005322"/>
    </source>
</evidence>
<protein>
    <recommendedName>
        <fullName evidence="2">Negative regulator of flagellin synthesis</fullName>
    </recommendedName>
</protein>
<name>A0A150MCG8_9BACI</name>
<dbReference type="EMBL" id="QEWE01000020">
    <property type="protein sequence ID" value="REJ27576.1"/>
    <property type="molecule type" value="Genomic_DNA"/>
</dbReference>
<reference evidence="10 12" key="2">
    <citation type="submission" date="2018-03" db="EMBL/GenBank/DDBJ databases">
        <authorList>
            <person name="Keele B.F."/>
        </authorList>
    </citation>
    <scope>NUCLEOTIDE SEQUENCE [LARGE SCALE GENOMIC DNA]</scope>
    <source>
        <strain evidence="10">ZCTH4_d</strain>
    </source>
</reference>
<dbReference type="OrthoDB" id="2991036at2"/>
<evidence type="ECO:0000256" key="2">
    <source>
        <dbReference type="ARBA" id="ARBA00017823"/>
    </source>
</evidence>
<organism evidence="9 11">
    <name type="scientific">Caldibacillus debilis</name>
    <dbReference type="NCBI Taxonomy" id="301148"/>
    <lineage>
        <taxon>Bacteria</taxon>
        <taxon>Bacillati</taxon>
        <taxon>Bacillota</taxon>
        <taxon>Bacilli</taxon>
        <taxon>Bacillales</taxon>
        <taxon>Bacillaceae</taxon>
        <taxon>Caldibacillus</taxon>
    </lineage>
</organism>
<keyword evidence="10" id="KW-0969">Cilium</keyword>
<evidence type="ECO:0000256" key="4">
    <source>
        <dbReference type="ARBA" id="ARBA00022795"/>
    </source>
</evidence>
<feature type="domain" description="Anti-sigma-28 factor FlgM C-terminal" evidence="8">
    <location>
        <begin position="31"/>
        <end position="79"/>
    </location>
</feature>
<dbReference type="InterPro" id="IPR007412">
    <property type="entry name" value="FlgM"/>
</dbReference>
<dbReference type="Pfam" id="PF04316">
    <property type="entry name" value="FlgM"/>
    <property type="match status" value="1"/>
</dbReference>
<keyword evidence="10" id="KW-0282">Flagellum</keyword>
<evidence type="ECO:0000259" key="8">
    <source>
        <dbReference type="Pfam" id="PF04316"/>
    </source>
</evidence>
<proteinExistence type="inferred from homology"/>
<evidence type="ECO:0000256" key="6">
    <source>
        <dbReference type="ARBA" id="ARBA00023163"/>
    </source>
</evidence>
<dbReference type="RefSeq" id="WP_020154996.1">
    <property type="nucleotide sequence ID" value="NZ_JBAIZG010000007.1"/>
</dbReference>
<dbReference type="SUPFAM" id="SSF101498">
    <property type="entry name" value="Anti-sigma factor FlgM"/>
    <property type="match status" value="1"/>
</dbReference>
<gene>
    <name evidence="10" type="primary">flgM</name>
    <name evidence="9" type="ORF">B4135_1501</name>
    <name evidence="10" type="ORF">C6P37_10695</name>
</gene>